<evidence type="ECO:0000256" key="1">
    <source>
        <dbReference type="ARBA" id="ARBA00004123"/>
    </source>
</evidence>
<feature type="region of interest" description="Disordered" evidence="7">
    <location>
        <begin position="2311"/>
        <end position="2362"/>
    </location>
</feature>
<accession>A0A5K3FEG1</accession>
<dbReference type="PANTHER" id="PTHR18898">
    <property type="entry name" value="NUCLEOPROTEIN TPR-RELATED"/>
    <property type="match status" value="1"/>
</dbReference>
<keyword evidence="4 6" id="KW-0175">Coiled coil</keyword>
<feature type="compositionally biased region" description="Low complexity" evidence="7">
    <location>
        <begin position="2064"/>
        <end position="2073"/>
    </location>
</feature>
<feature type="coiled-coil region" evidence="6">
    <location>
        <begin position="1148"/>
        <end position="1228"/>
    </location>
</feature>
<feature type="domain" description="NUA/TPR/MLP1-2-like" evidence="10">
    <location>
        <begin position="474"/>
        <end position="588"/>
    </location>
</feature>
<proteinExistence type="inferred from homology"/>
<dbReference type="WBParaSite" id="MCU_007181-RB">
    <property type="protein sequence ID" value="MCU_007181-RB"/>
    <property type="gene ID" value="MCU_007181"/>
</dbReference>
<feature type="coiled-coil region" evidence="6">
    <location>
        <begin position="817"/>
        <end position="929"/>
    </location>
</feature>
<dbReference type="GO" id="GO:0006606">
    <property type="term" value="P:protein import into nucleus"/>
    <property type="evidence" value="ECO:0007669"/>
    <property type="project" value="InterPro"/>
</dbReference>
<feature type="compositionally biased region" description="Polar residues" evidence="7">
    <location>
        <begin position="2253"/>
        <end position="2268"/>
    </location>
</feature>
<feature type="region of interest" description="Disordered" evidence="7">
    <location>
        <begin position="1675"/>
        <end position="1717"/>
    </location>
</feature>
<evidence type="ECO:0000256" key="2">
    <source>
        <dbReference type="ARBA" id="ARBA00005274"/>
    </source>
</evidence>
<feature type="region of interest" description="Disordered" evidence="7">
    <location>
        <begin position="1840"/>
        <end position="1917"/>
    </location>
</feature>
<feature type="region of interest" description="Disordered" evidence="7">
    <location>
        <begin position="1773"/>
        <end position="1792"/>
    </location>
</feature>
<evidence type="ECO:0000256" key="7">
    <source>
        <dbReference type="SAM" id="MobiDB-lite"/>
    </source>
</evidence>
<feature type="compositionally biased region" description="Acidic residues" evidence="7">
    <location>
        <begin position="2074"/>
        <end position="2092"/>
    </location>
</feature>
<feature type="region of interest" description="Disordered" evidence="7">
    <location>
        <begin position="1957"/>
        <end position="2220"/>
    </location>
</feature>
<feature type="compositionally biased region" description="Gly residues" evidence="7">
    <location>
        <begin position="2348"/>
        <end position="2362"/>
    </location>
</feature>
<feature type="region of interest" description="Disordered" evidence="7">
    <location>
        <begin position="1799"/>
        <end position="1824"/>
    </location>
</feature>
<comment type="subcellular location">
    <subcellularLocation>
        <location evidence="1">Nucleus</location>
    </subcellularLocation>
</comment>
<feature type="coiled-coil region" evidence="6">
    <location>
        <begin position="1599"/>
        <end position="1650"/>
    </location>
</feature>
<feature type="domain" description="Nucleoprotein TPR/MLP1-2" evidence="8">
    <location>
        <begin position="1092"/>
        <end position="1215"/>
    </location>
</feature>
<feature type="compositionally biased region" description="Polar residues" evidence="7">
    <location>
        <begin position="1683"/>
        <end position="1697"/>
    </location>
</feature>
<dbReference type="InterPro" id="IPR057974">
    <property type="entry name" value="NUA/TPR/MLP1-2-like_dom"/>
</dbReference>
<feature type="compositionally biased region" description="Acidic residues" evidence="7">
    <location>
        <begin position="2154"/>
        <end position="2170"/>
    </location>
</feature>
<comment type="similarity">
    <text evidence="2">Belongs to the TPR family.</text>
</comment>
<feature type="coiled-coil region" evidence="6">
    <location>
        <begin position="447"/>
        <end position="474"/>
    </location>
</feature>
<evidence type="ECO:0000256" key="6">
    <source>
        <dbReference type="SAM" id="Coils"/>
    </source>
</evidence>
<dbReference type="GO" id="GO:0034399">
    <property type="term" value="C:nuclear periphery"/>
    <property type="evidence" value="ECO:0007669"/>
    <property type="project" value="UniProtKB-ARBA"/>
</dbReference>
<dbReference type="GO" id="GO:0006406">
    <property type="term" value="P:mRNA export from nucleus"/>
    <property type="evidence" value="ECO:0007669"/>
    <property type="project" value="TreeGrafter"/>
</dbReference>
<sequence length="2362" mass="260764">MDALIQLAHLSEEDLMSLSEKVAENLAIAFDSVTHEAAEAKERLKQIEESHKCEVERLQEECARLRSDLDSTGTSLTTFREALSKEEIKCLELTKERDELNKKLTDCMSVSGELELVIKNLENDKEGLNELLNKKISECEQLSAELRELQEEVSSTRRIKSDALTQLEEAKTEKALLALREKRLEETSESIKRHNAWLEEELHKANDKLLSIRRDNSEKYLDLESELASRKVELEKSQSSVAKLEDLVKRLTESNEDHIEKLKIRTDELVNMEQLHGNELDAQRRLTDLYKDQATEAEKKCEEMQKAVAEMQEMLNQGHEHVIKLQNEKAAFVETLVAEKEKLASQNAMLTNELKVANEIVDKFRIQGLSEEELRQLNPAVATTIASLKRGRSLTQIYSDYVQVVEERDLLKLDNGRLTEHIREMISQLEEKGPLLRSQQEAFYKSKERIAELESQLETALANAKEQHEMANDHSRRSGYYQRQNLRLKQSCKDLSTQVKTLLYELETARGTVIKLTDQGALDAFPDSSTDDTDSRKLLELCSSNNSAAASVIDCNLVTYRSLAELQTQNARLLLVARDLATQLEDHESKEDVLASRVSEITAKVEVLSGEVQVARLAASEARSEAQFAARQRDAFKALLQKHAIPLPDSAIAEGSTPCKRGPSDATSIDNASLLVHPDTSGVIDVSSVSTLDRTNATTSGGNDSQSAVKLEESLCSLHSELKQYREDKAKSDEVYTETIEKLRKEGSEARILNQKLAAQLDFTHEKFRTLEANVANYKEEISILREMNARYTTSAAASDEALTALREQSACTSDRLAAAEVECRQLTRQLEHARANETRLTQELESAQKLAVTHEQLMRQLQSIQNNLEHREEMERMQASRRIAALETELADLRKSSEEKLEKMDALNMTLQSELSHARQALRSAEEEACQLRTAIATSKTGPGTPTSSTDGSSPNARAKPSDQLAHAVGDQTSASAETSTCPENQPSLAQFREVERECSFLRVSLEAVRKQFAEYQQLGSEMEAHIASLTREREELEHAHAAEVEDKNQQCELLNMQLMLEKSERQDLVQANARLTDESQAALTKLRADLVAAQAALKDAEARRETALKVEESSRSEVASHQRTAQEAREKYEVELRLHSQDVQLLMEARKRAEEARSEVEGLRTALETAKACAEQSEERSKEQLKLWEEERARFTKRIADADEEVNRLQEQILKLTEQTVNLRKLMERSSDESFPSEELGAQIKASEDFTHVLEYLRRQKSIAEAAEEAANAEVSRLHLRVHSLESRIADLQAQLSEERRESEIRAETSSQHASLMSQIEQVSVLSESNRLLRQERESIRNAAAQAEEQLVALRAEMEPLRIQCKELEDMREILAAEKRSLAEERDRWKERCTRLVETSKRMDPEEYKQACNARDQLQARLLATEEAKASLERESESRIAALEHQMGELSSSLSKLEAERLALATKTASLDEQCRNQQEELSRKQVNIVKLREIGRKYRQESDELRRQLSTTQEKEKSMKTAEEAMVALRADLLNTQANLHLEQEQSTLLRQEINHLEQLLGQAESLPELAAITTDSPQSLIGDDLPPPHQASATYDHLNRLLSLLLAELSRLRSQAEAQSERLLRMQLIESQLTKTKRQCVELKAQLASAMAVPSEPTPVSTLVTSSVSSVATTSTVPQMSETADRQSVSPENTTLSSASCTSTTATPSSTSVSGASWVMRAAATVQPVQTPPPPTPSPGLLSAVARQTAEIRPLTNFVATVLPTTTGLFGDQHPHQPQVSSSYLSPVPQSQSTFQSIETSAFAGSSQTTESQPFPNSAASLRPMKFLPAMQVGTSSSTFTTDDQQPVTAASFQPRASTIGKRTYEEAVMGSDQHTQPSGSGETAQDDSPMSPSASGSSENQEPKRFKSTVFTPTRSSMEATLLVSPMMTAPSADPNVSVFTETINVEMEGTADSSVEHQEDQVEEISPDVEEEGEVMPVQQMTPLSCNEEDVDVNDEIVEEGEEDQQQEDEDPRLVIEDVDSQSQMVPEEVMHLAPEEESTDGEDDSEGDQTDYEAEDQCAAAAAVEGGDVEEDNGEDNEGANESDDAVIVLSSGRDDDDDDEDEEDDDDGGDNAQEVEDEESRSEGEEAQIADEAGESGEASLGSGDLECEGDEGPASEAEDAENPAPPPTTVAPHSDSLFSQTLSTSGTAGGGLFSSITASSSSGLFSGLKTLSSDTEKPVSLFGSAATTSSSLVTSAPRGLFSSPLLSTQPQASASLNRPTSVTVSQSLTTSSKPVSTLPAGGLLASTTSREKIQPIVWTDKPAASRKHSTPASNIPTVPPTGSFGPALGGASRRKHWGPFGGVGKGLPRGGHR</sequence>
<organism evidence="11">
    <name type="scientific">Mesocestoides corti</name>
    <name type="common">Flatworm</name>
    <dbReference type="NCBI Taxonomy" id="53468"/>
    <lineage>
        <taxon>Eukaryota</taxon>
        <taxon>Metazoa</taxon>
        <taxon>Spiralia</taxon>
        <taxon>Lophotrochozoa</taxon>
        <taxon>Platyhelminthes</taxon>
        <taxon>Cestoda</taxon>
        <taxon>Eucestoda</taxon>
        <taxon>Cyclophyllidea</taxon>
        <taxon>Mesocestoididae</taxon>
        <taxon>Mesocestoides</taxon>
    </lineage>
</organism>
<evidence type="ECO:0000259" key="8">
    <source>
        <dbReference type="Pfam" id="PF07926"/>
    </source>
</evidence>
<dbReference type="PANTHER" id="PTHR18898:SF2">
    <property type="entry name" value="NUCLEOPROTEIN TPR"/>
    <property type="match status" value="1"/>
</dbReference>
<feature type="coiled-coil region" evidence="6">
    <location>
        <begin position="1085"/>
        <end position="1112"/>
    </location>
</feature>
<feature type="coiled-coil region" evidence="6">
    <location>
        <begin position="1021"/>
        <end position="1048"/>
    </location>
</feature>
<evidence type="ECO:0000256" key="3">
    <source>
        <dbReference type="ARBA" id="ARBA00019789"/>
    </source>
</evidence>
<keyword evidence="5" id="KW-0539">Nucleus</keyword>
<feature type="coiled-coil region" evidence="6">
    <location>
        <begin position="30"/>
        <end position="261"/>
    </location>
</feature>
<feature type="region of interest" description="Disordered" evidence="7">
    <location>
        <begin position="937"/>
        <end position="986"/>
    </location>
</feature>
<feature type="coiled-coil region" evidence="6">
    <location>
        <begin position="1328"/>
        <end position="1542"/>
    </location>
</feature>
<name>A0A5K3FEG1_MESCO</name>
<feature type="compositionally biased region" description="Low complexity" evidence="7">
    <location>
        <begin position="2233"/>
        <end position="2245"/>
    </location>
</feature>
<dbReference type="GO" id="GO:0005643">
    <property type="term" value="C:nuclear pore"/>
    <property type="evidence" value="ECO:0007669"/>
    <property type="project" value="TreeGrafter"/>
</dbReference>
<feature type="compositionally biased region" description="Low complexity" evidence="7">
    <location>
        <begin position="1698"/>
        <end position="1717"/>
    </location>
</feature>
<protein>
    <recommendedName>
        <fullName evidence="3">Nucleoprotein TPR</fullName>
    </recommendedName>
</protein>
<dbReference type="InterPro" id="IPR057577">
    <property type="entry name" value="Nucleoprot-TPR/MLP1_dom"/>
</dbReference>
<dbReference type="GO" id="GO:1901673">
    <property type="term" value="P:regulation of mitotic spindle assembly"/>
    <property type="evidence" value="ECO:0007669"/>
    <property type="project" value="TreeGrafter"/>
</dbReference>
<feature type="coiled-coil region" evidence="6">
    <location>
        <begin position="1277"/>
        <end position="1304"/>
    </location>
</feature>
<dbReference type="InterPro" id="IPR012929">
    <property type="entry name" value="Nucleoprot-TPR/MLP1-2_dom"/>
</dbReference>
<evidence type="ECO:0000256" key="5">
    <source>
        <dbReference type="ARBA" id="ARBA00023242"/>
    </source>
</evidence>
<feature type="compositionally biased region" description="Low complexity" evidence="7">
    <location>
        <begin position="939"/>
        <end position="956"/>
    </location>
</feature>
<dbReference type="Pfam" id="PF25481">
    <property type="entry name" value="Nucleoprot-TPR"/>
    <property type="match status" value="1"/>
</dbReference>
<feature type="coiled-coil region" evidence="6">
    <location>
        <begin position="287"/>
        <end position="360"/>
    </location>
</feature>
<feature type="domain" description="Nucleoprotein TPR/MPL1" evidence="9">
    <location>
        <begin position="177"/>
        <end position="250"/>
    </location>
</feature>
<feature type="coiled-coil region" evidence="6">
    <location>
        <begin position="740"/>
        <end position="788"/>
    </location>
</feature>
<feature type="compositionally biased region" description="Polar residues" evidence="7">
    <location>
        <begin position="1847"/>
        <end position="1861"/>
    </location>
</feature>
<evidence type="ECO:0000259" key="9">
    <source>
        <dbReference type="Pfam" id="PF25481"/>
    </source>
</evidence>
<dbReference type="Pfam" id="PF07926">
    <property type="entry name" value="TPR_MLP1_2"/>
    <property type="match status" value="1"/>
</dbReference>
<feature type="compositionally biased region" description="Low complexity" evidence="7">
    <location>
        <begin position="1893"/>
        <end position="1903"/>
    </location>
</feature>
<evidence type="ECO:0000313" key="11">
    <source>
        <dbReference type="WBParaSite" id="MCU_007181-RB"/>
    </source>
</evidence>
<reference evidence="11" key="1">
    <citation type="submission" date="2019-11" db="UniProtKB">
        <authorList>
            <consortium name="WormBaseParasite"/>
        </authorList>
    </citation>
    <scope>IDENTIFICATION</scope>
</reference>
<feature type="compositionally biased region" description="Acidic residues" evidence="7">
    <location>
        <begin position="2042"/>
        <end position="2063"/>
    </location>
</feature>
<feature type="compositionally biased region" description="Polar residues" evidence="7">
    <location>
        <begin position="1780"/>
        <end position="1792"/>
    </location>
</feature>
<feature type="compositionally biased region" description="Polar residues" evidence="7">
    <location>
        <begin position="1877"/>
        <end position="1888"/>
    </location>
</feature>
<feature type="compositionally biased region" description="Acidic residues" evidence="7">
    <location>
        <begin position="1967"/>
        <end position="1980"/>
    </location>
</feature>
<feature type="compositionally biased region" description="Acidic residues" evidence="7">
    <location>
        <begin position="1993"/>
        <end position="2017"/>
    </location>
</feature>
<feature type="compositionally biased region" description="Low complexity" evidence="7">
    <location>
        <begin position="2144"/>
        <end position="2153"/>
    </location>
</feature>
<feature type="region of interest" description="Disordered" evidence="7">
    <location>
        <begin position="2233"/>
        <end position="2268"/>
    </location>
</feature>
<feature type="compositionally biased region" description="Polar residues" evidence="7">
    <location>
        <begin position="2205"/>
        <end position="2220"/>
    </location>
</feature>
<dbReference type="Pfam" id="PF25785">
    <property type="entry name" value="TPR"/>
    <property type="match status" value="1"/>
</dbReference>
<feature type="compositionally biased region" description="Polar residues" evidence="7">
    <location>
        <begin position="972"/>
        <end position="986"/>
    </location>
</feature>
<dbReference type="GO" id="GO:0017056">
    <property type="term" value="F:structural constituent of nuclear pore"/>
    <property type="evidence" value="ECO:0007669"/>
    <property type="project" value="TreeGrafter"/>
</dbReference>
<evidence type="ECO:0000256" key="4">
    <source>
        <dbReference type="ARBA" id="ARBA00023054"/>
    </source>
</evidence>
<evidence type="ECO:0000259" key="10">
    <source>
        <dbReference type="Pfam" id="PF25785"/>
    </source>
</evidence>
<feature type="compositionally biased region" description="Acidic residues" evidence="7">
    <location>
        <begin position="2102"/>
        <end position="2143"/>
    </location>
</feature>